<organism evidence="2 3">
    <name type="scientific">Steccherinum ochraceum</name>
    <dbReference type="NCBI Taxonomy" id="92696"/>
    <lineage>
        <taxon>Eukaryota</taxon>
        <taxon>Fungi</taxon>
        <taxon>Dikarya</taxon>
        <taxon>Basidiomycota</taxon>
        <taxon>Agaricomycotina</taxon>
        <taxon>Agaricomycetes</taxon>
        <taxon>Polyporales</taxon>
        <taxon>Steccherinaceae</taxon>
        <taxon>Steccherinum</taxon>
    </lineage>
</organism>
<dbReference type="PROSITE" id="PS50011">
    <property type="entry name" value="PROTEIN_KINASE_DOM"/>
    <property type="match status" value="1"/>
</dbReference>
<gene>
    <name evidence="2" type="ORF">EIP91_010084</name>
</gene>
<dbReference type="AlphaFoldDB" id="A0A4R0S1X3"/>
<sequence>MANANQPQIPLLHSNVLSKVKLLNVALDRSGCLQDLTFLYRRPSQSTQDNIGVNDSTLWLDEGQFPPVHRESALPHRSKEPVIFTGTLGEGTVGQGLDAVVLDVTMDAQHSSAELRMMTIPPLVAKISRGGIENARRVENDAFFYEEMESLQGIAIARYYGFFEAILPDGWVIASESWPRPEGNAEGAGVNKVAVVLLEKLGGSLHVGMDGVNLKSQLDYLYEELWALGIWHDDIRPWNILQAPSHEGALPGCQSNYNNQTYEFRLIDFGLAYKTNMTKKMYMYYSALEYAKMCKDISFEILDLGKERRDR</sequence>
<evidence type="ECO:0000259" key="1">
    <source>
        <dbReference type="PROSITE" id="PS50011"/>
    </source>
</evidence>
<dbReference type="InterPro" id="IPR000719">
    <property type="entry name" value="Prot_kinase_dom"/>
</dbReference>
<name>A0A4R0S1X3_9APHY</name>
<comment type="caution">
    <text evidence="2">The sequence shown here is derived from an EMBL/GenBank/DDBJ whole genome shotgun (WGS) entry which is preliminary data.</text>
</comment>
<feature type="domain" description="Protein kinase" evidence="1">
    <location>
        <begin position="82"/>
        <end position="311"/>
    </location>
</feature>
<proteinExistence type="predicted"/>
<dbReference type="Gene3D" id="1.10.510.10">
    <property type="entry name" value="Transferase(Phosphotransferase) domain 1"/>
    <property type="match status" value="1"/>
</dbReference>
<protein>
    <recommendedName>
        <fullName evidence="1">Protein kinase domain-containing protein</fullName>
    </recommendedName>
</protein>
<dbReference type="SUPFAM" id="SSF56112">
    <property type="entry name" value="Protein kinase-like (PK-like)"/>
    <property type="match status" value="1"/>
</dbReference>
<evidence type="ECO:0000313" key="2">
    <source>
        <dbReference type="EMBL" id="TCD71378.1"/>
    </source>
</evidence>
<dbReference type="GO" id="GO:0005524">
    <property type="term" value="F:ATP binding"/>
    <property type="evidence" value="ECO:0007669"/>
    <property type="project" value="InterPro"/>
</dbReference>
<dbReference type="InterPro" id="IPR011009">
    <property type="entry name" value="Kinase-like_dom_sf"/>
</dbReference>
<dbReference type="GO" id="GO:0004672">
    <property type="term" value="F:protein kinase activity"/>
    <property type="evidence" value="ECO:0007669"/>
    <property type="project" value="InterPro"/>
</dbReference>
<dbReference type="OrthoDB" id="2792339at2759"/>
<evidence type="ECO:0000313" key="3">
    <source>
        <dbReference type="Proteomes" id="UP000292702"/>
    </source>
</evidence>
<keyword evidence="3" id="KW-1185">Reference proteome</keyword>
<dbReference type="EMBL" id="RWJN01000006">
    <property type="protein sequence ID" value="TCD71378.1"/>
    <property type="molecule type" value="Genomic_DNA"/>
</dbReference>
<reference evidence="2 3" key="1">
    <citation type="submission" date="2018-11" db="EMBL/GenBank/DDBJ databases">
        <title>Genome assembly of Steccherinum ochraceum LE-BIN_3174, the white-rot fungus of the Steccherinaceae family (The Residual Polyporoid clade, Polyporales, Basidiomycota).</title>
        <authorList>
            <person name="Fedorova T.V."/>
            <person name="Glazunova O.A."/>
            <person name="Landesman E.O."/>
            <person name="Moiseenko K.V."/>
            <person name="Psurtseva N.V."/>
            <person name="Savinova O.S."/>
            <person name="Shakhova N.V."/>
            <person name="Tyazhelova T.V."/>
            <person name="Vasina D.V."/>
        </authorList>
    </citation>
    <scope>NUCLEOTIDE SEQUENCE [LARGE SCALE GENOMIC DNA]</scope>
    <source>
        <strain evidence="2 3">LE-BIN_3174</strain>
    </source>
</reference>
<dbReference type="Proteomes" id="UP000292702">
    <property type="component" value="Unassembled WGS sequence"/>
</dbReference>
<accession>A0A4R0S1X3</accession>